<feature type="compositionally biased region" description="Low complexity" evidence="1">
    <location>
        <begin position="51"/>
        <end position="72"/>
    </location>
</feature>
<keyword evidence="3" id="KW-1185">Reference proteome</keyword>
<protein>
    <submittedName>
        <fullName evidence="2">Unnamed protein product</fullName>
    </submittedName>
</protein>
<dbReference type="AlphaFoldDB" id="A0A9W6XKH6"/>
<dbReference type="EMBL" id="BSXT01001240">
    <property type="protein sequence ID" value="GMF40357.1"/>
    <property type="molecule type" value="Genomic_DNA"/>
</dbReference>
<evidence type="ECO:0000256" key="1">
    <source>
        <dbReference type="SAM" id="MobiDB-lite"/>
    </source>
</evidence>
<evidence type="ECO:0000313" key="3">
    <source>
        <dbReference type="Proteomes" id="UP001165121"/>
    </source>
</evidence>
<feature type="region of interest" description="Disordered" evidence="1">
    <location>
        <begin position="1"/>
        <end position="72"/>
    </location>
</feature>
<name>A0A9W6XKH6_9STRA</name>
<comment type="caution">
    <text evidence="2">The sequence shown here is derived from an EMBL/GenBank/DDBJ whole genome shotgun (WGS) entry which is preliminary data.</text>
</comment>
<accession>A0A9W6XKH6</accession>
<dbReference type="OrthoDB" id="126308at2759"/>
<dbReference type="Proteomes" id="UP001165121">
    <property type="component" value="Unassembled WGS sequence"/>
</dbReference>
<gene>
    <name evidence="2" type="ORF">Pfra01_001236600</name>
</gene>
<proteinExistence type="predicted"/>
<reference evidence="2" key="1">
    <citation type="submission" date="2023-04" db="EMBL/GenBank/DDBJ databases">
        <title>Phytophthora fragariaefolia NBRC 109709.</title>
        <authorList>
            <person name="Ichikawa N."/>
            <person name="Sato H."/>
            <person name="Tonouchi N."/>
        </authorList>
    </citation>
    <scope>NUCLEOTIDE SEQUENCE</scope>
    <source>
        <strain evidence="2">NBRC 109709</strain>
    </source>
</reference>
<organism evidence="2 3">
    <name type="scientific">Phytophthora fragariaefolia</name>
    <dbReference type="NCBI Taxonomy" id="1490495"/>
    <lineage>
        <taxon>Eukaryota</taxon>
        <taxon>Sar</taxon>
        <taxon>Stramenopiles</taxon>
        <taxon>Oomycota</taxon>
        <taxon>Peronosporomycetes</taxon>
        <taxon>Peronosporales</taxon>
        <taxon>Peronosporaceae</taxon>
        <taxon>Phytophthora</taxon>
    </lineage>
</organism>
<feature type="compositionally biased region" description="Polar residues" evidence="1">
    <location>
        <begin position="31"/>
        <end position="44"/>
    </location>
</feature>
<evidence type="ECO:0000313" key="2">
    <source>
        <dbReference type="EMBL" id="GMF40357.1"/>
    </source>
</evidence>
<sequence length="199" mass="22348">MGRKKSPRYTEDESPNLRPRPAPRPDDDNSEMNSQNANPSSQTELAAGVDQSPPSQSSQPAGPASMPAAAPSTTDHILSELVRMMAVQQAAIQASNLQMQTFMAQLAQFQSAMYEQQLRANGQKQKANPPRFYGRQDEDLELWLFHIEAHFAVYADLREGNDSRFVDMVVPVLGTDVMSWYREFKTSLGVTPRTWQLFK</sequence>